<feature type="compositionally biased region" description="Pro residues" evidence="1">
    <location>
        <begin position="792"/>
        <end position="807"/>
    </location>
</feature>
<feature type="region of interest" description="Disordered" evidence="1">
    <location>
        <begin position="379"/>
        <end position="440"/>
    </location>
</feature>
<sequence>MKRSSISDSLRIARKRYADGGVTPASLARAWTPPEEALNPEASKFVQEYPEKFGEALASAPEKIYDVVKYPGQVLYGEKPYDEDEAVKWAADASGMLQTGGIGGAAARTGETVLGSGPVRLVKDNRITQLKESAQRIKAGEGSAAEHAELVSQFKPVRAYDAPVAPATYDEMYAALSKDKLEKLGAPRELPEGYPAAVRLDIPAYQKNDTWVVSVHDPKTDYSAGKVIGYDSVAHLDAPTFGVQPKGAVNIAAGKPKSTIATVQGGWKPTTPEDAYALAQKIHNDPAWAQVGMDPERHAYFYNRATMEPITSAEEALHIGPLVYAKNPVVGKVKDYPFARGGNVDEALSVARRRYADGGAPSHMAFGGFDRDFNFDRARSAQQQMNPASPSAVAPPDPTPPIVQGTASNGGDEGAGGGTSIGNLGPDTQSDPAAIGSASAPLPPHKPLYLQPFDYSQYSDPLAARYAFWSKSTSPAVASAMMGNFQTESFNNPNQLQTSTGSATGKPIFDKNNMPTGFGSAMWGQTRLTNPANDPSKMGLFDFAKTTGYDPNSIEGQDRFALYELTQNPEYKSVYSDVMKSGMDIPKATYLLGSQYFRPADLDASLKQRQQQAATYDSMYSPAATAQKQAAMQAGIDQFQKSGGWSWIDQYKKDQAQPTVAQNLKDWHAPTATAAISATKPGASTSNSSPLADVGFNPIANTSVNDSIMQQSNDWQNQQIQNNLSQNNSLPSFATDYYNQNVNDLTIGAQNASAPWISPNLGDTSYLSGSSASPFPEPSYLTIFGPGNTDMSPPPMEASPAPAPAPAPTGEADGGSVGFNPMFEGDSEAMQSRAKQLARQAYTDPKSFSSSDRKEWNELAGRYNLPPSSASQNTYEDQVEQSMSALQDGPSASQKSRSYNRGGEVNIKKALDVVERKNGGKVKYQLKPDNDSRKHAGYKDDGGRMTWMSPDKFLDQTQKMEMDKKDKKSIKRFEKKIKKGKKLNPLAIYSSGGQDGRHRATAAKHEGISKVPVITWPKKAGGGSIVDRALVVASKPANRQRGRP</sequence>
<feature type="compositionally biased region" description="Basic and acidic residues" evidence="1">
    <location>
        <begin position="926"/>
        <end position="943"/>
    </location>
</feature>
<accession>A0A6J7WUW8</accession>
<proteinExistence type="predicted"/>
<dbReference type="EMBL" id="LR798279">
    <property type="protein sequence ID" value="CAB5219894.1"/>
    <property type="molecule type" value="Genomic_DNA"/>
</dbReference>
<evidence type="ECO:0000313" key="3">
    <source>
        <dbReference type="EMBL" id="CAB5219894.1"/>
    </source>
</evidence>
<feature type="compositionally biased region" description="Basic and acidic residues" evidence="1">
    <location>
        <begin position="906"/>
        <end position="918"/>
    </location>
</feature>
<evidence type="ECO:0000256" key="1">
    <source>
        <dbReference type="SAM" id="MobiDB-lite"/>
    </source>
</evidence>
<name>A0A6J7WUW8_9CAUD</name>
<feature type="compositionally biased region" description="Polar residues" evidence="1">
    <location>
        <begin position="866"/>
        <end position="899"/>
    </location>
</feature>
<feature type="compositionally biased region" description="Gly residues" evidence="1">
    <location>
        <begin position="411"/>
        <end position="420"/>
    </location>
</feature>
<organism evidence="3">
    <name type="scientific">uncultured Caudovirales phage</name>
    <dbReference type="NCBI Taxonomy" id="2100421"/>
    <lineage>
        <taxon>Viruses</taxon>
        <taxon>Duplodnaviria</taxon>
        <taxon>Heunggongvirae</taxon>
        <taxon>Uroviricota</taxon>
        <taxon>Caudoviricetes</taxon>
        <taxon>Peduoviridae</taxon>
        <taxon>Maltschvirus</taxon>
        <taxon>Maltschvirus maltsch</taxon>
    </lineage>
</organism>
<feature type="region of interest" description="Disordered" evidence="1">
    <location>
        <begin position="779"/>
        <end position="950"/>
    </location>
</feature>
<feature type="compositionally biased region" description="Basic and acidic residues" evidence="1">
    <location>
        <begin position="995"/>
        <end position="1004"/>
    </location>
</feature>
<protein>
    <recommendedName>
        <fullName evidence="2">Phage tail lysozyme domain-containing protein</fullName>
    </recommendedName>
</protein>
<dbReference type="Gene3D" id="1.10.530.10">
    <property type="match status" value="1"/>
</dbReference>
<dbReference type="InterPro" id="IPR041219">
    <property type="entry name" value="Phage_lysozyme2"/>
</dbReference>
<evidence type="ECO:0000259" key="2">
    <source>
        <dbReference type="Pfam" id="PF18013"/>
    </source>
</evidence>
<feature type="domain" description="Phage tail lysozyme" evidence="2">
    <location>
        <begin position="467"/>
        <end position="616"/>
    </location>
</feature>
<dbReference type="Pfam" id="PF18013">
    <property type="entry name" value="Phage_lysozyme2"/>
    <property type="match status" value="1"/>
</dbReference>
<gene>
    <name evidence="3" type="ORF">UFOVP231_9</name>
</gene>
<feature type="region of interest" description="Disordered" evidence="1">
    <location>
        <begin position="984"/>
        <end position="1004"/>
    </location>
</feature>
<reference evidence="3" key="1">
    <citation type="submission" date="2020-05" db="EMBL/GenBank/DDBJ databases">
        <authorList>
            <person name="Chiriac C."/>
            <person name="Salcher M."/>
            <person name="Ghai R."/>
            <person name="Kavagutti S V."/>
        </authorList>
    </citation>
    <scope>NUCLEOTIDE SEQUENCE</scope>
</reference>